<evidence type="ECO:0000313" key="8">
    <source>
        <dbReference type="EMBL" id="SMC45628.1"/>
    </source>
</evidence>
<keyword evidence="7" id="KW-0653">Protein transport</keyword>
<protein>
    <submittedName>
        <fullName evidence="8">Biopolymer transport protein ExbD/TolR</fullName>
    </submittedName>
</protein>
<dbReference type="RefSeq" id="WP_084016497.1">
    <property type="nucleotide sequence ID" value="NZ_FWXS01000002.1"/>
</dbReference>
<name>A0A1W1ZC59_9FLAO</name>
<keyword evidence="9" id="KW-1185">Reference proteome</keyword>
<dbReference type="PANTHER" id="PTHR30558">
    <property type="entry name" value="EXBD MEMBRANE COMPONENT OF PMF-DRIVEN MACROMOLECULE IMPORT SYSTEM"/>
    <property type="match status" value="1"/>
</dbReference>
<dbReference type="InterPro" id="IPR003400">
    <property type="entry name" value="ExbD"/>
</dbReference>
<dbReference type="Pfam" id="PF02472">
    <property type="entry name" value="ExbD"/>
    <property type="match status" value="1"/>
</dbReference>
<organism evidence="8 9">
    <name type="scientific">Moheibacter sediminis</name>
    <dbReference type="NCBI Taxonomy" id="1434700"/>
    <lineage>
        <taxon>Bacteria</taxon>
        <taxon>Pseudomonadati</taxon>
        <taxon>Bacteroidota</taxon>
        <taxon>Flavobacteriia</taxon>
        <taxon>Flavobacteriales</taxon>
        <taxon>Weeksellaceae</taxon>
        <taxon>Moheibacter</taxon>
    </lineage>
</organism>
<dbReference type="GO" id="GO:0005886">
    <property type="term" value="C:plasma membrane"/>
    <property type="evidence" value="ECO:0007669"/>
    <property type="project" value="UniProtKB-SubCell"/>
</dbReference>
<dbReference type="GO" id="GO:0015031">
    <property type="term" value="P:protein transport"/>
    <property type="evidence" value="ECO:0007669"/>
    <property type="project" value="UniProtKB-KW"/>
</dbReference>
<keyword evidence="3" id="KW-1003">Cell membrane</keyword>
<gene>
    <name evidence="8" type="ORF">SAMN06296427_102347</name>
</gene>
<comment type="subcellular location">
    <subcellularLocation>
        <location evidence="1">Cell membrane</location>
        <topology evidence="1">Single-pass membrane protein</topology>
    </subcellularLocation>
    <subcellularLocation>
        <location evidence="7">Cell membrane</location>
        <topology evidence="7">Single-pass type II membrane protein</topology>
    </subcellularLocation>
</comment>
<evidence type="ECO:0000256" key="5">
    <source>
        <dbReference type="ARBA" id="ARBA00022989"/>
    </source>
</evidence>
<evidence type="ECO:0000256" key="2">
    <source>
        <dbReference type="ARBA" id="ARBA00005811"/>
    </source>
</evidence>
<keyword evidence="4 7" id="KW-0812">Transmembrane</keyword>
<evidence type="ECO:0000256" key="4">
    <source>
        <dbReference type="ARBA" id="ARBA00022692"/>
    </source>
</evidence>
<keyword evidence="5" id="KW-1133">Transmembrane helix</keyword>
<evidence type="ECO:0000256" key="1">
    <source>
        <dbReference type="ARBA" id="ARBA00004162"/>
    </source>
</evidence>
<evidence type="ECO:0000256" key="7">
    <source>
        <dbReference type="RuleBase" id="RU003879"/>
    </source>
</evidence>
<evidence type="ECO:0000256" key="3">
    <source>
        <dbReference type="ARBA" id="ARBA00022475"/>
    </source>
</evidence>
<keyword evidence="7" id="KW-0813">Transport</keyword>
<dbReference type="Proteomes" id="UP000192393">
    <property type="component" value="Unassembled WGS sequence"/>
</dbReference>
<dbReference type="EMBL" id="FWXS01000002">
    <property type="protein sequence ID" value="SMC45628.1"/>
    <property type="molecule type" value="Genomic_DNA"/>
</dbReference>
<dbReference type="OrthoDB" id="9793581at2"/>
<keyword evidence="6" id="KW-0472">Membrane</keyword>
<dbReference type="GO" id="GO:0022857">
    <property type="term" value="F:transmembrane transporter activity"/>
    <property type="evidence" value="ECO:0007669"/>
    <property type="project" value="InterPro"/>
</dbReference>
<dbReference type="STRING" id="1434700.SAMN06296427_102347"/>
<evidence type="ECO:0000256" key="6">
    <source>
        <dbReference type="ARBA" id="ARBA00023136"/>
    </source>
</evidence>
<comment type="similarity">
    <text evidence="2 7">Belongs to the ExbD/TolR family.</text>
</comment>
<dbReference type="PANTHER" id="PTHR30558:SF3">
    <property type="entry name" value="BIOPOLYMER TRANSPORT PROTEIN EXBD-RELATED"/>
    <property type="match status" value="1"/>
</dbReference>
<sequence>MARVKPKRQGIHMDMTAMSDMAWLLLTFFILTTQFKKPDIVSVKTPSSVAETKLQDGDLMRVTINNDGKYYFSIIDDRNKIAVLDKMASKHGLSFSDSEKRVFMGLSEVPVPIRALNSYLNLSDSQREKTIPGIPLDSVDLQLVDWITSTIEVDPKVQLAIKGDVKAQYPKFKELIKQLQERDINKFQLITSSEVKPQ</sequence>
<evidence type="ECO:0000313" key="9">
    <source>
        <dbReference type="Proteomes" id="UP000192393"/>
    </source>
</evidence>
<reference evidence="8 9" key="1">
    <citation type="submission" date="2017-04" db="EMBL/GenBank/DDBJ databases">
        <authorList>
            <person name="Afonso C.L."/>
            <person name="Miller P.J."/>
            <person name="Scott M.A."/>
            <person name="Spackman E."/>
            <person name="Goraichik I."/>
            <person name="Dimitrov K.M."/>
            <person name="Suarez D.L."/>
            <person name="Swayne D.E."/>
        </authorList>
    </citation>
    <scope>NUCLEOTIDE SEQUENCE [LARGE SCALE GENOMIC DNA]</scope>
    <source>
        <strain evidence="8 9">CGMCC 1.12708</strain>
    </source>
</reference>
<dbReference type="AlphaFoldDB" id="A0A1W1ZC59"/>
<accession>A0A1W1ZC59</accession>
<proteinExistence type="inferred from homology"/>